<feature type="region of interest" description="Disordered" evidence="6">
    <location>
        <begin position="1"/>
        <end position="51"/>
    </location>
</feature>
<dbReference type="SUPFAM" id="SSF55811">
    <property type="entry name" value="Nudix"/>
    <property type="match status" value="1"/>
</dbReference>
<name>A0A820Z406_9BILA</name>
<dbReference type="Gene3D" id="3.90.79.10">
    <property type="entry name" value="Nucleoside Triphosphate Pyrophosphohydrolase"/>
    <property type="match status" value="1"/>
</dbReference>
<evidence type="ECO:0000256" key="5">
    <source>
        <dbReference type="ARBA" id="ARBA00023136"/>
    </source>
</evidence>
<dbReference type="PANTHER" id="PTHR13030">
    <property type="entry name" value="NUDIX HYDROLASE"/>
    <property type="match status" value="1"/>
</dbReference>
<feature type="compositionally biased region" description="Low complexity" evidence="6">
    <location>
        <begin position="13"/>
        <end position="33"/>
    </location>
</feature>
<evidence type="ECO:0000313" key="9">
    <source>
        <dbReference type="Proteomes" id="UP000663848"/>
    </source>
</evidence>
<dbReference type="InterPro" id="IPR015797">
    <property type="entry name" value="NUDIX_hydrolase-like_dom_sf"/>
</dbReference>
<dbReference type="EMBL" id="CAJOBR010000885">
    <property type="protein sequence ID" value="CAF4556935.1"/>
    <property type="molecule type" value="Genomic_DNA"/>
</dbReference>
<dbReference type="InterPro" id="IPR000086">
    <property type="entry name" value="NUDIX_hydrolase_dom"/>
</dbReference>
<comment type="similarity">
    <text evidence="2">Belongs to the GOLPH3/VPS74 family.</text>
</comment>
<evidence type="ECO:0000256" key="6">
    <source>
        <dbReference type="SAM" id="MobiDB-lite"/>
    </source>
</evidence>
<evidence type="ECO:0000256" key="2">
    <source>
        <dbReference type="ARBA" id="ARBA00007284"/>
    </source>
</evidence>
<sequence length="465" mass="53203">MATITRRKPQLASTTGSSGTYSESAGNSTSQSNQDDRDKDDERENDDDKETRLTLMEEVLLLGLKDREGYTSFWNDCISSGLRGCILTELGFRGRVELEKTGARRKALSNRKVMLLDDTATGDVLLDEALRHIKETQPQETVQSWIEYLSGTRIAEPESTEIPIHHKCRNCGTGCDQSTYSDTCINAKYTRTGTRDQPAIIRTIVPNDKVRWSTSFDYEPVEFTSEKVRTSTKEYVDRDPRHDLTVDIPWNSDDRLCDRRSYYGPYKIIGRVPQNPCGRTGITGRGHLGHFGPNHAADPIVTRWKRDKNGIKVLHRRSRKPILQFVCIIRKDTDEYAIPGGMADKKEKVTDTLQREFHEEALNFPDLDQHDKETLINTIKNIFENGGTRIYCGYVDDPRNTDNCWMETTVYNFHDEDNEHLALINVHAGDDAAKAFWQDLDSQLRLFASHADFVKRVTLLHKAHW</sequence>
<dbReference type="GO" id="GO:0047631">
    <property type="term" value="F:ADP-ribose diphosphatase activity"/>
    <property type="evidence" value="ECO:0007669"/>
    <property type="project" value="InterPro"/>
</dbReference>
<dbReference type="Pfam" id="PF05719">
    <property type="entry name" value="GPP34"/>
    <property type="match status" value="1"/>
</dbReference>
<proteinExistence type="inferred from homology"/>
<dbReference type="InterPro" id="IPR008628">
    <property type="entry name" value="GPP34-like"/>
</dbReference>
<dbReference type="Pfam" id="PF25969">
    <property type="entry name" value="NUDT9_N"/>
    <property type="match status" value="1"/>
</dbReference>
<comment type="caution">
    <text evidence="8">The sequence shown here is derived from an EMBL/GenBank/DDBJ whole genome shotgun (WGS) entry which is preliminary data.</text>
</comment>
<dbReference type="PROSITE" id="PS51462">
    <property type="entry name" value="NUDIX"/>
    <property type="match status" value="1"/>
</dbReference>
<protein>
    <recommendedName>
        <fullName evidence="7">Nudix hydrolase domain-containing protein</fullName>
    </recommendedName>
</protein>
<dbReference type="GO" id="GO:0070273">
    <property type="term" value="F:phosphatidylinositol-4-phosphate binding"/>
    <property type="evidence" value="ECO:0007669"/>
    <property type="project" value="InterPro"/>
</dbReference>
<keyword evidence="4" id="KW-0446">Lipid-binding</keyword>
<dbReference type="AlphaFoldDB" id="A0A820Z406"/>
<evidence type="ECO:0000259" key="7">
    <source>
        <dbReference type="PROSITE" id="PS51462"/>
    </source>
</evidence>
<keyword evidence="3" id="KW-0333">Golgi apparatus</keyword>
<evidence type="ECO:0000313" key="8">
    <source>
        <dbReference type="EMBL" id="CAF4556935.1"/>
    </source>
</evidence>
<evidence type="ECO:0000256" key="4">
    <source>
        <dbReference type="ARBA" id="ARBA00023121"/>
    </source>
</evidence>
<reference evidence="8" key="1">
    <citation type="submission" date="2021-02" db="EMBL/GenBank/DDBJ databases">
        <authorList>
            <person name="Nowell W R."/>
        </authorList>
    </citation>
    <scope>NUCLEOTIDE SEQUENCE</scope>
</reference>
<dbReference type="Proteomes" id="UP000663848">
    <property type="component" value="Unassembled WGS sequence"/>
</dbReference>
<evidence type="ECO:0000256" key="3">
    <source>
        <dbReference type="ARBA" id="ARBA00023034"/>
    </source>
</evidence>
<dbReference type="Gene3D" id="1.10.3630.10">
    <property type="entry name" value="yeast vps74-n-term truncation variant domain like"/>
    <property type="match status" value="1"/>
</dbReference>
<organism evidence="8 9">
    <name type="scientific">Rotaria socialis</name>
    <dbReference type="NCBI Taxonomy" id="392032"/>
    <lineage>
        <taxon>Eukaryota</taxon>
        <taxon>Metazoa</taxon>
        <taxon>Spiralia</taxon>
        <taxon>Gnathifera</taxon>
        <taxon>Rotifera</taxon>
        <taxon>Eurotatoria</taxon>
        <taxon>Bdelloidea</taxon>
        <taxon>Philodinida</taxon>
        <taxon>Philodinidae</taxon>
        <taxon>Rotaria</taxon>
    </lineage>
</organism>
<evidence type="ECO:0000256" key="1">
    <source>
        <dbReference type="ARBA" id="ARBA00004255"/>
    </source>
</evidence>
<dbReference type="InterPro" id="IPR038261">
    <property type="entry name" value="GPP34-like_sf"/>
</dbReference>
<dbReference type="CDD" id="cd03670">
    <property type="entry name" value="NUDIX_ADPRase_Nudt9"/>
    <property type="match status" value="1"/>
</dbReference>
<comment type="subcellular location">
    <subcellularLocation>
        <location evidence="1">Golgi apparatus membrane</location>
        <topology evidence="1">Peripheral membrane protein</topology>
        <orientation evidence="1">Cytoplasmic side</orientation>
    </subcellularLocation>
</comment>
<dbReference type="InterPro" id="IPR039989">
    <property type="entry name" value="NUDT9"/>
</dbReference>
<gene>
    <name evidence="8" type="ORF">QYT958_LOCUS8718</name>
</gene>
<dbReference type="GO" id="GO:0000139">
    <property type="term" value="C:Golgi membrane"/>
    <property type="evidence" value="ECO:0007669"/>
    <property type="project" value="UniProtKB-SubCell"/>
</dbReference>
<accession>A0A820Z406</accession>
<dbReference type="FunFam" id="1.10.3630.10:FF:000005">
    <property type="entry name" value="Uncharacterized protein"/>
    <property type="match status" value="1"/>
</dbReference>
<dbReference type="PANTHER" id="PTHR13030:SF8">
    <property type="entry name" value="ADP-RIBOSE PYROPHOSPHATASE, MITOCHONDRIAL"/>
    <property type="match status" value="1"/>
</dbReference>
<feature type="domain" description="Nudix hydrolase" evidence="7">
    <location>
        <begin position="304"/>
        <end position="460"/>
    </location>
</feature>
<keyword evidence="5" id="KW-0472">Membrane</keyword>